<keyword evidence="13" id="KW-1185">Reference proteome</keyword>
<dbReference type="Proteomes" id="UP000261580">
    <property type="component" value="Unassembled WGS sequence"/>
</dbReference>
<dbReference type="Ensembl" id="ENSNBRT00000016439.1">
    <property type="protein sequence ID" value="ENSNBRP00000016007.1"/>
    <property type="gene ID" value="ENSNBRG00000012360.1"/>
</dbReference>
<evidence type="ECO:0000256" key="1">
    <source>
        <dbReference type="ARBA" id="ARBA00009878"/>
    </source>
</evidence>
<dbReference type="FunFam" id="1.10.10.540:FF:000001">
    <property type="entry name" value="UV excision repair protein RAD23 B"/>
    <property type="match status" value="1"/>
</dbReference>
<dbReference type="SUPFAM" id="SSF101238">
    <property type="entry name" value="XPC-binding domain"/>
    <property type="match status" value="1"/>
</dbReference>
<dbReference type="GeneTree" id="ENSGT00390000012078"/>
<dbReference type="GO" id="GO:0043130">
    <property type="term" value="F:ubiquitin binding"/>
    <property type="evidence" value="ECO:0007669"/>
    <property type="project" value="UniProtKB-UniRule"/>
</dbReference>
<evidence type="ECO:0000256" key="9">
    <source>
        <dbReference type="SAM" id="MobiDB-lite"/>
    </source>
</evidence>
<dbReference type="InterPro" id="IPR004806">
    <property type="entry name" value="Rad23"/>
</dbReference>
<dbReference type="InterPro" id="IPR041811">
    <property type="entry name" value="RAD23A/B_UBA1"/>
</dbReference>
<feature type="domain" description="Ubiquitin-like" evidence="11">
    <location>
        <begin position="1"/>
        <end position="79"/>
    </location>
</feature>
<dbReference type="AlphaFoldDB" id="A0A3Q4HGF3"/>
<evidence type="ECO:0000259" key="11">
    <source>
        <dbReference type="PROSITE" id="PS50053"/>
    </source>
</evidence>
<dbReference type="Pfam" id="PF09280">
    <property type="entry name" value="XPC-binding"/>
    <property type="match status" value="1"/>
</dbReference>
<dbReference type="SUPFAM" id="SSF46934">
    <property type="entry name" value="UBA-like"/>
    <property type="match status" value="2"/>
</dbReference>
<dbReference type="STRING" id="32507.ENSNBRP00000016007"/>
<dbReference type="Gene3D" id="1.10.8.10">
    <property type="entry name" value="DNA helicase RuvA subunit, C-terminal domain"/>
    <property type="match status" value="2"/>
</dbReference>
<dbReference type="SMART" id="SM00727">
    <property type="entry name" value="STI1"/>
    <property type="match status" value="1"/>
</dbReference>
<dbReference type="GO" id="GO:0005654">
    <property type="term" value="C:nucleoplasm"/>
    <property type="evidence" value="ECO:0007669"/>
    <property type="project" value="TreeGrafter"/>
</dbReference>
<dbReference type="PROSITE" id="PS50030">
    <property type="entry name" value="UBA"/>
    <property type="match status" value="2"/>
</dbReference>
<dbReference type="InterPro" id="IPR029071">
    <property type="entry name" value="Ubiquitin-like_domsf"/>
</dbReference>
<evidence type="ECO:0000313" key="12">
    <source>
        <dbReference type="Ensembl" id="ENSNBRP00000016007.1"/>
    </source>
</evidence>
<evidence type="ECO:0000256" key="6">
    <source>
        <dbReference type="ARBA" id="ARBA00023204"/>
    </source>
</evidence>
<reference evidence="12" key="2">
    <citation type="submission" date="2025-09" db="UniProtKB">
        <authorList>
            <consortium name="Ensembl"/>
        </authorList>
    </citation>
    <scope>IDENTIFICATION</scope>
</reference>
<feature type="domain" description="UBA" evidence="10">
    <location>
        <begin position="348"/>
        <end position="388"/>
    </location>
</feature>
<feature type="region of interest" description="Disordered" evidence="9">
    <location>
        <begin position="82"/>
        <end position="140"/>
    </location>
</feature>
<keyword evidence="7 8" id="KW-0539">Nucleus</keyword>
<dbReference type="InterPro" id="IPR015940">
    <property type="entry name" value="UBA"/>
</dbReference>
<comment type="subcellular location">
    <subcellularLocation>
        <location evidence="8">Nucleus</location>
    </subcellularLocation>
    <subcellularLocation>
        <location evidence="8">Cytoplasm</location>
    </subcellularLocation>
</comment>
<dbReference type="PANTHER" id="PTHR10621">
    <property type="entry name" value="UV EXCISION REPAIR PROTEIN RAD23"/>
    <property type="match status" value="1"/>
</dbReference>
<organism evidence="12 13">
    <name type="scientific">Neolamprologus brichardi</name>
    <name type="common">Fairy cichlid</name>
    <name type="synonym">Lamprologus brichardi</name>
    <dbReference type="NCBI Taxonomy" id="32507"/>
    <lineage>
        <taxon>Eukaryota</taxon>
        <taxon>Metazoa</taxon>
        <taxon>Chordata</taxon>
        <taxon>Craniata</taxon>
        <taxon>Vertebrata</taxon>
        <taxon>Euteleostomi</taxon>
        <taxon>Actinopterygii</taxon>
        <taxon>Neopterygii</taxon>
        <taxon>Teleostei</taxon>
        <taxon>Neoteleostei</taxon>
        <taxon>Acanthomorphata</taxon>
        <taxon>Ovalentaria</taxon>
        <taxon>Cichlomorphae</taxon>
        <taxon>Cichliformes</taxon>
        <taxon>Cichlidae</taxon>
        <taxon>African cichlids</taxon>
        <taxon>Pseudocrenilabrinae</taxon>
        <taxon>Lamprologini</taxon>
        <taxon>Neolamprologus</taxon>
    </lineage>
</organism>
<comment type="similarity">
    <text evidence="1 8">Belongs to the RAD23 family.</text>
</comment>
<dbReference type="InterPro" id="IPR015360">
    <property type="entry name" value="XPC-bd"/>
</dbReference>
<dbReference type="Gene3D" id="1.10.10.540">
    <property type="entry name" value="XPC-binding domain"/>
    <property type="match status" value="1"/>
</dbReference>
<feature type="compositionally biased region" description="Pro residues" evidence="9">
    <location>
        <begin position="109"/>
        <end position="121"/>
    </location>
</feature>
<protein>
    <recommendedName>
        <fullName evidence="8">UV excision repair protein RAD23</fullName>
    </recommendedName>
</protein>
<dbReference type="PROSITE" id="PS50053">
    <property type="entry name" value="UBIQUITIN_2"/>
    <property type="match status" value="1"/>
</dbReference>
<evidence type="ECO:0000259" key="10">
    <source>
        <dbReference type="PROSITE" id="PS50030"/>
    </source>
</evidence>
<keyword evidence="3" id="KW-0677">Repeat</keyword>
<dbReference type="GO" id="GO:0000502">
    <property type="term" value="C:proteasome complex"/>
    <property type="evidence" value="ECO:0007669"/>
    <property type="project" value="UniProtKB-KW"/>
</dbReference>
<comment type="function">
    <text evidence="8">Multiubiquitin chain receptor involved in modulation of proteasomal degradation. Involved in nucleotide excision repair.</text>
</comment>
<evidence type="ECO:0000256" key="4">
    <source>
        <dbReference type="ARBA" id="ARBA00022763"/>
    </source>
</evidence>
<dbReference type="NCBIfam" id="TIGR00601">
    <property type="entry name" value="rad23"/>
    <property type="match status" value="1"/>
</dbReference>
<dbReference type="PRINTS" id="PR01839">
    <property type="entry name" value="RAD23PROTEIN"/>
</dbReference>
<dbReference type="PANTHER" id="PTHR10621:SF29">
    <property type="entry name" value="UV EXCISION REPAIR PROTEIN RAD23 HOMOLOG A"/>
    <property type="match status" value="1"/>
</dbReference>
<keyword evidence="2" id="KW-0597">Phosphoprotein</keyword>
<proteinExistence type="inferred from homology"/>
<dbReference type="InterPro" id="IPR000626">
    <property type="entry name" value="Ubiquitin-like_dom"/>
</dbReference>
<dbReference type="GO" id="GO:0043161">
    <property type="term" value="P:proteasome-mediated ubiquitin-dependent protein catabolic process"/>
    <property type="evidence" value="ECO:0007669"/>
    <property type="project" value="UniProtKB-UniRule"/>
</dbReference>
<dbReference type="Bgee" id="ENSNBRG00000012360">
    <property type="expression patterns" value="Expressed in blood and 9 other cell types or tissues"/>
</dbReference>
<feature type="compositionally biased region" description="Polar residues" evidence="9">
    <location>
        <begin position="222"/>
        <end position="243"/>
    </location>
</feature>
<dbReference type="Gene3D" id="3.10.20.90">
    <property type="entry name" value="Phosphatidylinositol 3-kinase Catalytic Subunit, Chain A, domain 1"/>
    <property type="match status" value="1"/>
</dbReference>
<evidence type="ECO:0000256" key="3">
    <source>
        <dbReference type="ARBA" id="ARBA00022737"/>
    </source>
</evidence>
<dbReference type="SMART" id="SM00165">
    <property type="entry name" value="UBA"/>
    <property type="match status" value="2"/>
</dbReference>
<accession>A0A3Q4HGF3</accession>
<dbReference type="CDD" id="cd16126">
    <property type="entry name" value="Ubl_HR23B"/>
    <property type="match status" value="1"/>
</dbReference>
<sequence>MQITLKTLQQQTIQIEIDPEQTVKALKEKIEAERGKDNFPVSGQKLIYAGKILQDDTPIKDYKIDEKNFVVVMVSKAKPAVAASPSVSEAPKPPVQDSGSTSTAAPTTNPTPAPAPAPAAVPIPSGEAKEESSAVATEPQQPARYTLSITKDIFLKCVDLQTSIPCLFQTFTSALSVTGAEYEAMLTEIMSMGYERERVVAALRASFNNPHRAVEYLLTGIPSSPVQESNPPAQAPTSGTTEAPSDKTLTVAPSLCAPGENPLAFLRTQPQFLHMRQAIQQNPALLPALLQQLGRENPQLLQQISQHQELFIQMLNEPVGEGGDAPEVGEMGAAGEEGAPVNYIQVTPQEKEAIERLKALGFPEALVIQAYFACEKNENLAANFLLNQGLEDD</sequence>
<evidence type="ECO:0000256" key="5">
    <source>
        <dbReference type="ARBA" id="ARBA00022942"/>
    </source>
</evidence>
<dbReference type="FunFam" id="1.10.8.10:FF:000003">
    <property type="entry name" value="UV excision repair protein RAD23 homolog"/>
    <property type="match status" value="1"/>
</dbReference>
<dbReference type="Pfam" id="PF00240">
    <property type="entry name" value="ubiquitin"/>
    <property type="match status" value="1"/>
</dbReference>
<dbReference type="GO" id="GO:0006289">
    <property type="term" value="P:nucleotide-excision repair"/>
    <property type="evidence" value="ECO:0007669"/>
    <property type="project" value="UniProtKB-UniRule"/>
</dbReference>
<keyword evidence="8" id="KW-0963">Cytoplasm</keyword>
<dbReference type="InterPro" id="IPR006636">
    <property type="entry name" value="STI1_HS-bd"/>
</dbReference>
<dbReference type="GO" id="GO:0070628">
    <property type="term" value="F:proteasome binding"/>
    <property type="evidence" value="ECO:0007669"/>
    <property type="project" value="TreeGrafter"/>
</dbReference>
<keyword evidence="5" id="KW-0647">Proteasome</keyword>
<dbReference type="InterPro" id="IPR036353">
    <property type="entry name" value="XPC-bd_sf"/>
</dbReference>
<evidence type="ECO:0000313" key="13">
    <source>
        <dbReference type="Proteomes" id="UP000261580"/>
    </source>
</evidence>
<evidence type="ECO:0000256" key="2">
    <source>
        <dbReference type="ARBA" id="ARBA00022553"/>
    </source>
</evidence>
<keyword evidence="6 8" id="KW-0234">DNA repair</keyword>
<feature type="region of interest" description="Disordered" evidence="9">
    <location>
        <begin position="222"/>
        <end position="246"/>
    </location>
</feature>
<dbReference type="SMART" id="SM00213">
    <property type="entry name" value="UBQ"/>
    <property type="match status" value="1"/>
</dbReference>
<feature type="domain" description="UBA" evidence="10">
    <location>
        <begin position="180"/>
        <end position="220"/>
    </location>
</feature>
<dbReference type="InterPro" id="IPR009060">
    <property type="entry name" value="UBA-like_sf"/>
</dbReference>
<dbReference type="FunFam" id="3.10.20.90:FF:000053">
    <property type="entry name" value="UV excision repair protein RAD23 homolog A"/>
    <property type="match status" value="1"/>
</dbReference>
<dbReference type="GO" id="GO:0005829">
    <property type="term" value="C:cytosol"/>
    <property type="evidence" value="ECO:0007669"/>
    <property type="project" value="TreeGrafter"/>
</dbReference>
<dbReference type="GO" id="GO:0003684">
    <property type="term" value="F:damaged DNA binding"/>
    <property type="evidence" value="ECO:0007669"/>
    <property type="project" value="UniProtKB-UniRule"/>
</dbReference>
<keyword evidence="4 8" id="KW-0227">DNA damage</keyword>
<dbReference type="GO" id="GO:0031593">
    <property type="term" value="F:polyubiquitin modification-dependent protein binding"/>
    <property type="evidence" value="ECO:0007669"/>
    <property type="project" value="UniProtKB-UniRule"/>
</dbReference>
<reference evidence="12" key="1">
    <citation type="submission" date="2025-08" db="UniProtKB">
        <authorList>
            <consortium name="Ensembl"/>
        </authorList>
    </citation>
    <scope>IDENTIFICATION</scope>
</reference>
<dbReference type="SUPFAM" id="SSF54236">
    <property type="entry name" value="Ubiquitin-like"/>
    <property type="match status" value="1"/>
</dbReference>
<dbReference type="FunFam" id="1.10.8.10:FF:000002">
    <property type="entry name" value="UV excision repair protein RAD23 homolog"/>
    <property type="match status" value="1"/>
</dbReference>
<evidence type="ECO:0000256" key="8">
    <source>
        <dbReference type="RuleBase" id="RU367049"/>
    </source>
</evidence>
<dbReference type="CDD" id="cd14427">
    <property type="entry name" value="UBA2_HR23A"/>
    <property type="match status" value="1"/>
</dbReference>
<evidence type="ECO:0000256" key="7">
    <source>
        <dbReference type="ARBA" id="ARBA00023242"/>
    </source>
</evidence>
<dbReference type="Pfam" id="PF00627">
    <property type="entry name" value="UBA"/>
    <property type="match status" value="2"/>
</dbReference>
<name>A0A3Q4HGF3_NEOBR</name>
<dbReference type="CDD" id="cd14377">
    <property type="entry name" value="UBA1_Rad23"/>
    <property type="match status" value="1"/>
</dbReference>